<dbReference type="GO" id="GO:0004065">
    <property type="term" value="F:arylsulfatase activity"/>
    <property type="evidence" value="ECO:0007669"/>
    <property type="project" value="UniProtKB-EC"/>
</dbReference>
<dbReference type="AlphaFoldDB" id="A0A5C6B7Z2"/>
<dbReference type="Gene3D" id="3.40.720.10">
    <property type="entry name" value="Alkaline Phosphatase, subunit A"/>
    <property type="match status" value="1"/>
</dbReference>
<accession>A0A5C6B7Z2</accession>
<evidence type="ECO:0000313" key="7">
    <source>
        <dbReference type="EMBL" id="TWU07732.1"/>
    </source>
</evidence>
<protein>
    <submittedName>
        <fullName evidence="7">Arylsulfatase</fullName>
        <ecNumber evidence="7">3.1.6.1</ecNumber>
    </submittedName>
</protein>
<dbReference type="PROSITE" id="PS00149">
    <property type="entry name" value="SULFATASE_2"/>
    <property type="match status" value="1"/>
</dbReference>
<organism evidence="7 8">
    <name type="scientific">Stieleria varia</name>
    <dbReference type="NCBI Taxonomy" id="2528005"/>
    <lineage>
        <taxon>Bacteria</taxon>
        <taxon>Pseudomonadati</taxon>
        <taxon>Planctomycetota</taxon>
        <taxon>Planctomycetia</taxon>
        <taxon>Pirellulales</taxon>
        <taxon>Pirellulaceae</taxon>
        <taxon>Stieleria</taxon>
    </lineage>
</organism>
<evidence type="ECO:0000259" key="6">
    <source>
        <dbReference type="Pfam" id="PF00884"/>
    </source>
</evidence>
<keyword evidence="2" id="KW-0479">Metal-binding</keyword>
<evidence type="ECO:0000256" key="2">
    <source>
        <dbReference type="ARBA" id="ARBA00022723"/>
    </source>
</evidence>
<evidence type="ECO:0000256" key="3">
    <source>
        <dbReference type="ARBA" id="ARBA00022801"/>
    </source>
</evidence>
<dbReference type="Gene3D" id="3.30.1120.10">
    <property type="match status" value="1"/>
</dbReference>
<keyword evidence="4" id="KW-0106">Calcium</keyword>
<keyword evidence="3 7" id="KW-0378">Hydrolase</keyword>
<sequence length="458" mass="51097" precursor="true">MRHTKMTTHSLRIFLAVLALTCLHWRSGAVAAERPNVVMILADDLGYGDLSSYGATDLRSPHVDRLVSDGLRFSNFYANCPVCSPTRASLMTGRFPEMVGVPGVIRTHADNSWGYLSPDAVTLPTVLKKAGYHTAIVGKWHLGLESPHRPNDRGFDLFRGYLGDMMDDYYNHRRHGINYMRHNADEIDPSGHATDLFTQWSCDYLKERAENEQPFFLYLAYNAPHTPIQPPEDWLAKVKTREPGISDRRAKLVALIEHMDDGVGQVMSTLRETGLAENTLVIFSSDNGGQLDVGANNGATRDGKQSMYEGGLRVPTCAVWPGKIQPGSQTGRPGITMDLFATICDAADVEIENTIDGISLLPTLLGEPQETDQRGFFFHRREGGQRYGGLIINAVRKGSWKLLQNSPFQPQELYNVETDPLEQEDVAKKNRGKFNELSAELRVQVQRGGTVPWQKPEK</sequence>
<comment type="similarity">
    <text evidence="1">Belongs to the sulfatase family.</text>
</comment>
<keyword evidence="5" id="KW-0732">Signal</keyword>
<dbReference type="RefSeq" id="WP_231741590.1">
    <property type="nucleotide sequence ID" value="NZ_CP151726.1"/>
</dbReference>
<feature type="domain" description="Sulfatase N-terminal" evidence="6">
    <location>
        <begin position="35"/>
        <end position="349"/>
    </location>
</feature>
<dbReference type="InterPro" id="IPR017850">
    <property type="entry name" value="Alkaline_phosphatase_core_sf"/>
</dbReference>
<dbReference type="PANTHER" id="PTHR42693">
    <property type="entry name" value="ARYLSULFATASE FAMILY MEMBER"/>
    <property type="match status" value="1"/>
</dbReference>
<dbReference type="InterPro" id="IPR000917">
    <property type="entry name" value="Sulfatase_N"/>
</dbReference>
<evidence type="ECO:0000256" key="5">
    <source>
        <dbReference type="SAM" id="SignalP"/>
    </source>
</evidence>
<gene>
    <name evidence="7" type="primary">atsA_4</name>
    <name evidence="7" type="ORF">Pla52n_03050</name>
</gene>
<name>A0A5C6B7Z2_9BACT</name>
<dbReference type="EMBL" id="SJPN01000001">
    <property type="protein sequence ID" value="TWU07732.1"/>
    <property type="molecule type" value="Genomic_DNA"/>
</dbReference>
<dbReference type="PROSITE" id="PS00523">
    <property type="entry name" value="SULFATASE_1"/>
    <property type="match status" value="1"/>
</dbReference>
<evidence type="ECO:0000256" key="1">
    <source>
        <dbReference type="ARBA" id="ARBA00008779"/>
    </source>
</evidence>
<feature type="chain" id="PRO_5022670125" evidence="5">
    <location>
        <begin position="32"/>
        <end position="458"/>
    </location>
</feature>
<dbReference type="PANTHER" id="PTHR42693:SF53">
    <property type="entry name" value="ENDO-4-O-SULFATASE"/>
    <property type="match status" value="1"/>
</dbReference>
<evidence type="ECO:0000256" key="4">
    <source>
        <dbReference type="ARBA" id="ARBA00022837"/>
    </source>
</evidence>
<keyword evidence="8" id="KW-1185">Reference proteome</keyword>
<dbReference type="Proteomes" id="UP000320176">
    <property type="component" value="Unassembled WGS sequence"/>
</dbReference>
<evidence type="ECO:0000313" key="8">
    <source>
        <dbReference type="Proteomes" id="UP000320176"/>
    </source>
</evidence>
<reference evidence="7 8" key="1">
    <citation type="submission" date="2019-02" db="EMBL/GenBank/DDBJ databases">
        <title>Deep-cultivation of Planctomycetes and their phenomic and genomic characterization uncovers novel biology.</title>
        <authorList>
            <person name="Wiegand S."/>
            <person name="Jogler M."/>
            <person name="Boedeker C."/>
            <person name="Pinto D."/>
            <person name="Vollmers J."/>
            <person name="Rivas-Marin E."/>
            <person name="Kohn T."/>
            <person name="Peeters S.H."/>
            <person name="Heuer A."/>
            <person name="Rast P."/>
            <person name="Oberbeckmann S."/>
            <person name="Bunk B."/>
            <person name="Jeske O."/>
            <person name="Meyerdierks A."/>
            <person name="Storesund J.E."/>
            <person name="Kallscheuer N."/>
            <person name="Luecker S."/>
            <person name="Lage O.M."/>
            <person name="Pohl T."/>
            <person name="Merkel B.J."/>
            <person name="Hornburger P."/>
            <person name="Mueller R.-W."/>
            <person name="Bruemmer F."/>
            <person name="Labrenz M."/>
            <person name="Spormann A.M."/>
            <person name="Op Den Camp H."/>
            <person name="Overmann J."/>
            <person name="Amann R."/>
            <person name="Jetten M.S.M."/>
            <person name="Mascher T."/>
            <person name="Medema M.H."/>
            <person name="Devos D.P."/>
            <person name="Kaster A.-K."/>
            <person name="Ovreas L."/>
            <person name="Rohde M."/>
            <person name="Galperin M.Y."/>
            <person name="Jogler C."/>
        </authorList>
    </citation>
    <scope>NUCLEOTIDE SEQUENCE [LARGE SCALE GENOMIC DNA]</scope>
    <source>
        <strain evidence="7 8">Pla52n</strain>
    </source>
</reference>
<feature type="signal peptide" evidence="5">
    <location>
        <begin position="1"/>
        <end position="31"/>
    </location>
</feature>
<dbReference type="EC" id="3.1.6.1" evidence="7"/>
<comment type="caution">
    <text evidence="7">The sequence shown here is derived from an EMBL/GenBank/DDBJ whole genome shotgun (WGS) entry which is preliminary data.</text>
</comment>
<dbReference type="InterPro" id="IPR050738">
    <property type="entry name" value="Sulfatase"/>
</dbReference>
<dbReference type="GO" id="GO:0046872">
    <property type="term" value="F:metal ion binding"/>
    <property type="evidence" value="ECO:0007669"/>
    <property type="project" value="UniProtKB-KW"/>
</dbReference>
<dbReference type="Pfam" id="PF00884">
    <property type="entry name" value="Sulfatase"/>
    <property type="match status" value="1"/>
</dbReference>
<dbReference type="SUPFAM" id="SSF53649">
    <property type="entry name" value="Alkaline phosphatase-like"/>
    <property type="match status" value="1"/>
</dbReference>
<proteinExistence type="inferred from homology"/>
<dbReference type="InterPro" id="IPR024607">
    <property type="entry name" value="Sulfatase_CS"/>
</dbReference>